<evidence type="ECO:0000313" key="2">
    <source>
        <dbReference type="Proteomes" id="UP000662747"/>
    </source>
</evidence>
<name>A0ABX7P9G1_9BACT</name>
<dbReference type="RefSeq" id="WP_206728686.1">
    <property type="nucleotide sequence ID" value="NZ_CP071090.1"/>
</dbReference>
<gene>
    <name evidence="1" type="ORF">JY651_20585</name>
</gene>
<proteinExistence type="predicted"/>
<organism evidence="1 2">
    <name type="scientific">Pyxidicoccus parkwayensis</name>
    <dbReference type="NCBI Taxonomy" id="2813578"/>
    <lineage>
        <taxon>Bacteria</taxon>
        <taxon>Pseudomonadati</taxon>
        <taxon>Myxococcota</taxon>
        <taxon>Myxococcia</taxon>
        <taxon>Myxococcales</taxon>
        <taxon>Cystobacterineae</taxon>
        <taxon>Myxococcaceae</taxon>
        <taxon>Pyxidicoccus</taxon>
    </lineage>
</organism>
<keyword evidence="2" id="KW-1185">Reference proteome</keyword>
<dbReference type="Proteomes" id="UP000662747">
    <property type="component" value="Chromosome"/>
</dbReference>
<reference evidence="1 2" key="1">
    <citation type="submission" date="2021-02" db="EMBL/GenBank/DDBJ databases">
        <title>De Novo genome assembly of isolated myxobacteria.</title>
        <authorList>
            <person name="Stevens D.C."/>
        </authorList>
    </citation>
    <scope>NUCLEOTIDE SEQUENCE [LARGE SCALE GENOMIC DNA]</scope>
    <source>
        <strain evidence="2">SCPEA02</strain>
    </source>
</reference>
<sequence length="193" mass="21418">MGYSETLEVLARLHVDARFREAWLQDANAAMAPYALTPREREALAGADAVVVERAGRMLDGHRLSRVHEHLPWADPAVRPGLLAVLKDFLQDALPELLNREEAIAFCHYLEAAPRGNLPAYMADVARCERLRIALAWGLQPMAGPTHVEAFQYPVTDLLSALARPGWPDAPMRPTRVEYLKVPGLPAVMVRAL</sequence>
<dbReference type="EMBL" id="CP071090">
    <property type="protein sequence ID" value="QSQ27159.1"/>
    <property type="molecule type" value="Genomic_DNA"/>
</dbReference>
<protein>
    <submittedName>
        <fullName evidence="1">Uncharacterized protein</fullName>
    </submittedName>
</protein>
<accession>A0ABX7P9G1</accession>
<evidence type="ECO:0000313" key="1">
    <source>
        <dbReference type="EMBL" id="QSQ27159.1"/>
    </source>
</evidence>